<protein>
    <recommendedName>
        <fullName evidence="1">Alpha/beta hydrolase domain-containing protein</fullName>
    </recommendedName>
</protein>
<dbReference type="InterPro" id="IPR045394">
    <property type="entry name" value="Abhydrolase_dom"/>
</dbReference>
<comment type="caution">
    <text evidence="2">The sequence shown here is derived from an EMBL/GenBank/DDBJ whole genome shotgun (WGS) entry which is preliminary data.</text>
</comment>
<sequence>MGIAFIYLTRKGYLLSLLLIFWCTSSFAKIKRIEVTSTAPYKNGKAFGNAGSYQQIKGYAYGEVDPTNPLNSRIQDIALAPGNSKGMVEYVSEFILLCPVEKIKSNGLLFLSLPNRGNSFGADEALLKRGYVVLWCAWQGDVLPGEGRLTMKVPVATANGKEISDWLRTEYSVVKPVKTLNLSSGVFTGLAHHSYETVSLDNKKLILTKRIHEEDPRIPLDNNDWAFSDCTSVPFPGTPSTTNISIKTSFDPNYIYELVYQAKNPLVLGLGFAAIRDMTSFLRKHEINLDSSSNRIPVKATIIQGVSQCSNFIRTFLDLGFNQDEEGKKVFDGVDAHIGTRRISLNVRFGRPGGGGMQHEEHLFPVNLPPFTWDDRLDVISGTTGGILARCAQTNTCPLIIQTLSSTEYWQSRASLTNTESDGTKDLPIPENVRIYLVNGTEHSPMDFIDPITGFNTNNNPVAPTLRALLVALERWVLKGTRPPESTYPTLANGALVQADKAGFQWPAIPGIPFKGLVNNPPLLDFGRNFSARDLSGELKEPPKVVKDKRYVVLVPKVDADGNEEGGIQNIAIRVPLGTYTGWSLRKKGYGEGDLASLNGMFIPFKLTRSERIAAGDPRLSLEERYASNAQYIAAVKKAGEDLVKAGFLLQEDVTPEIENAIRNYPVKK</sequence>
<organism evidence="2 3">
    <name type="scientific">Pedobacter cryoconitis</name>
    <dbReference type="NCBI Taxonomy" id="188932"/>
    <lineage>
        <taxon>Bacteria</taxon>
        <taxon>Pseudomonadati</taxon>
        <taxon>Bacteroidota</taxon>
        <taxon>Sphingobacteriia</taxon>
        <taxon>Sphingobacteriales</taxon>
        <taxon>Sphingobacteriaceae</taxon>
        <taxon>Pedobacter</taxon>
    </lineage>
</organism>
<evidence type="ECO:0000313" key="3">
    <source>
        <dbReference type="Proteomes" id="UP000537718"/>
    </source>
</evidence>
<feature type="domain" description="Alpha/beta hydrolase" evidence="1">
    <location>
        <begin position="248"/>
        <end position="654"/>
    </location>
</feature>
<dbReference type="Proteomes" id="UP000537718">
    <property type="component" value="Unassembled WGS sequence"/>
</dbReference>
<dbReference type="AlphaFoldDB" id="A0A7W8YSJ7"/>
<reference evidence="2 3" key="1">
    <citation type="submission" date="2020-08" db="EMBL/GenBank/DDBJ databases">
        <title>Genomic Encyclopedia of Type Strains, Phase IV (KMG-V): Genome sequencing to study the core and pangenomes of soil and plant-associated prokaryotes.</title>
        <authorList>
            <person name="Whitman W."/>
        </authorList>
    </citation>
    <scope>NUCLEOTIDE SEQUENCE [LARGE SCALE GENOMIC DNA]</scope>
    <source>
        <strain evidence="2 3">MP7CTX6</strain>
    </source>
</reference>
<evidence type="ECO:0000259" key="1">
    <source>
        <dbReference type="Pfam" id="PF20091"/>
    </source>
</evidence>
<dbReference type="RefSeq" id="WP_183866834.1">
    <property type="nucleotide sequence ID" value="NZ_JACHCF010000004.1"/>
</dbReference>
<accession>A0A7W8YSJ7</accession>
<evidence type="ECO:0000313" key="2">
    <source>
        <dbReference type="EMBL" id="MBB5620818.1"/>
    </source>
</evidence>
<gene>
    <name evidence="2" type="ORF">HDE69_001871</name>
</gene>
<proteinExistence type="predicted"/>
<dbReference type="EMBL" id="JACHCF010000004">
    <property type="protein sequence ID" value="MBB5620818.1"/>
    <property type="molecule type" value="Genomic_DNA"/>
</dbReference>
<dbReference type="Pfam" id="PF20091">
    <property type="entry name" value="Abhydrolase_10"/>
    <property type="match status" value="1"/>
</dbReference>
<name>A0A7W8YSJ7_9SPHI</name>